<sequence length="126" mass="13394">MYDIHLILPDNPGALGQFGVLMGRAGVSLEGGGMFLAEGAGHAHFLVEEGERAAQVAREAGLEVVAVREVLVRRLKQEVPGQLGAICTALGTASVNIITLYSDHANQLILVTDDMDKAREATADWQ</sequence>
<dbReference type="RefSeq" id="WP_100860863.1">
    <property type="nucleotide sequence ID" value="NZ_PGCP01000028.1"/>
</dbReference>
<dbReference type="Gene3D" id="3.30.2130.10">
    <property type="entry name" value="VC0802-like"/>
    <property type="match status" value="1"/>
</dbReference>
<proteinExistence type="predicted"/>
<dbReference type="OrthoDB" id="1438443at2"/>
<accession>A0A2M8H6K7</accession>
<organism evidence="1 2">
    <name type="scientific">Aeromonas lusitana</name>
    <dbReference type="NCBI Taxonomy" id="931529"/>
    <lineage>
        <taxon>Bacteria</taxon>
        <taxon>Pseudomonadati</taxon>
        <taxon>Pseudomonadota</taxon>
        <taxon>Gammaproteobacteria</taxon>
        <taxon>Aeromonadales</taxon>
        <taxon>Aeromonadaceae</taxon>
        <taxon>Aeromonas</taxon>
    </lineage>
</organism>
<evidence type="ECO:0000313" key="1">
    <source>
        <dbReference type="EMBL" id="PJC92193.1"/>
    </source>
</evidence>
<keyword evidence="2" id="KW-1185">Reference proteome</keyword>
<comment type="caution">
    <text evidence="1">The sequence shown here is derived from an EMBL/GenBank/DDBJ whole genome shotgun (WGS) entry which is preliminary data.</text>
</comment>
<dbReference type="Proteomes" id="UP000232060">
    <property type="component" value="Unassembled WGS sequence"/>
</dbReference>
<protein>
    <submittedName>
        <fullName evidence="1">Amino acid-binding protein</fullName>
    </submittedName>
</protein>
<dbReference type="AlphaFoldDB" id="A0A2M8H6K7"/>
<dbReference type="EMBL" id="PGCP01000028">
    <property type="protein sequence ID" value="PJC92193.1"/>
    <property type="molecule type" value="Genomic_DNA"/>
</dbReference>
<name>A0A2M8H6K7_9GAMM</name>
<gene>
    <name evidence="1" type="ORF">CUC44_15930</name>
</gene>
<evidence type="ECO:0000313" key="2">
    <source>
        <dbReference type="Proteomes" id="UP000232060"/>
    </source>
</evidence>
<reference evidence="1 2" key="1">
    <citation type="submission" date="2017-11" db="EMBL/GenBank/DDBJ databases">
        <title>Draft genome sequence of environmental isolate Aeromonas lusitania sp. nov. MDC 2473.</title>
        <authorList>
            <person name="Colston S.M."/>
            <person name="Navarro A."/>
            <person name="Martinez-Murcia A.J."/>
            <person name="Graf J."/>
        </authorList>
    </citation>
    <scope>NUCLEOTIDE SEQUENCE [LARGE SCALE GENOMIC DNA]</scope>
    <source>
        <strain evidence="1 2">MDC 2473</strain>
    </source>
</reference>